<reference key="1">
    <citation type="submission" date="2007-01" db="EMBL/GenBank/DDBJ databases">
        <title>The Genome Sequence of Puccinia graminis f. sp. tritici Strain CRL 75-36-700-3.</title>
        <authorList>
            <consortium name="The Broad Institute Genome Sequencing Platform"/>
            <person name="Birren B."/>
            <person name="Lander E."/>
            <person name="Galagan J."/>
            <person name="Nusbaum C."/>
            <person name="Devon K."/>
            <person name="Cuomo C."/>
            <person name="Jaffe D."/>
            <person name="Butler J."/>
            <person name="Alvarez P."/>
            <person name="Gnerre S."/>
            <person name="Grabherr M."/>
            <person name="Mauceli E."/>
            <person name="Brockman W."/>
            <person name="Young S."/>
            <person name="LaButti K."/>
            <person name="Sykes S."/>
            <person name="DeCaprio D."/>
            <person name="Crawford M."/>
            <person name="Koehrsen M."/>
            <person name="Engels R."/>
            <person name="Montgomery P."/>
            <person name="Pearson M."/>
            <person name="Howarth C."/>
            <person name="Larson L."/>
            <person name="White J."/>
            <person name="Zeng Q."/>
            <person name="Kodira C."/>
            <person name="Yandava C."/>
            <person name="Alvarado L."/>
            <person name="O'Leary S."/>
            <person name="Szabo L."/>
            <person name="Dean R."/>
            <person name="Schein J."/>
        </authorList>
    </citation>
    <scope>NUCLEOTIDE SEQUENCE</scope>
    <source>
        <strain>CRL 75-36-700-3</strain>
    </source>
</reference>
<dbReference type="HOGENOM" id="CLU_924813_0_0_1"/>
<protein>
    <submittedName>
        <fullName evidence="1">Uncharacterized protein</fullName>
    </submittedName>
</protein>
<dbReference type="OrthoDB" id="10543986at2759"/>
<organism evidence="1 2">
    <name type="scientific">Puccinia graminis f. sp. tritici (strain CRL 75-36-700-3 / race SCCL)</name>
    <name type="common">Black stem rust fungus</name>
    <dbReference type="NCBI Taxonomy" id="418459"/>
    <lineage>
        <taxon>Eukaryota</taxon>
        <taxon>Fungi</taxon>
        <taxon>Dikarya</taxon>
        <taxon>Basidiomycota</taxon>
        <taxon>Pucciniomycotina</taxon>
        <taxon>Pucciniomycetes</taxon>
        <taxon>Pucciniales</taxon>
        <taxon>Pucciniaceae</taxon>
        <taxon>Puccinia</taxon>
    </lineage>
</organism>
<dbReference type="KEGG" id="pgr:PGTG_12184"/>
<gene>
    <name evidence="1" type="ORF">PGTG_12184</name>
</gene>
<proteinExistence type="predicted"/>
<dbReference type="Proteomes" id="UP000008783">
    <property type="component" value="Unassembled WGS sequence"/>
</dbReference>
<accession>E3KPJ3</accession>
<sequence>MISPKPFCFMNVCQKSPNWKRATSQILLILFNCTCFTATMLKESRPFISPFSERMNVAENPIFKDTAFNLDKKQIVNDGALVPGSGELNAQSRKEDHDGAFHIDIKSILEEYPAISEEDLVSKDNSIFQLQKAIQKLQFAAESVKQLPKLRKDHLQELENFQLLQIEWKDYFVNHFRLKKGTYDDFCKLRKKFYVPGHSPLFTALKQSYEQSFQELRSDNWWSKLIKFFRYIFKRDEWRQDMASIKLNKIRRGLKESQTLNNEKLLAAINQLSISRRKGPNFSERELQLIENMSRQLSTYF</sequence>
<dbReference type="InParanoid" id="E3KPJ3"/>
<reference evidence="2" key="2">
    <citation type="journal article" date="2011" name="Proc. Natl. Acad. Sci. U.S.A.">
        <title>Obligate biotrophy features unraveled by the genomic analysis of rust fungi.</title>
        <authorList>
            <person name="Duplessis S."/>
            <person name="Cuomo C.A."/>
            <person name="Lin Y.-C."/>
            <person name="Aerts A."/>
            <person name="Tisserant E."/>
            <person name="Veneault-Fourrey C."/>
            <person name="Joly D.L."/>
            <person name="Hacquard S."/>
            <person name="Amselem J."/>
            <person name="Cantarel B.L."/>
            <person name="Chiu R."/>
            <person name="Coutinho P.M."/>
            <person name="Feau N."/>
            <person name="Field M."/>
            <person name="Frey P."/>
            <person name="Gelhaye E."/>
            <person name="Goldberg J."/>
            <person name="Grabherr M.G."/>
            <person name="Kodira C.D."/>
            <person name="Kohler A."/>
            <person name="Kuees U."/>
            <person name="Lindquist E.A."/>
            <person name="Lucas S.M."/>
            <person name="Mago R."/>
            <person name="Mauceli E."/>
            <person name="Morin E."/>
            <person name="Murat C."/>
            <person name="Pangilinan J.L."/>
            <person name="Park R."/>
            <person name="Pearson M."/>
            <person name="Quesneville H."/>
            <person name="Rouhier N."/>
            <person name="Sakthikumar S."/>
            <person name="Salamov A.A."/>
            <person name="Schmutz J."/>
            <person name="Selles B."/>
            <person name="Shapiro H."/>
            <person name="Tanguay P."/>
            <person name="Tuskan G.A."/>
            <person name="Henrissat B."/>
            <person name="Van de Peer Y."/>
            <person name="Rouze P."/>
            <person name="Ellis J.G."/>
            <person name="Dodds P.N."/>
            <person name="Schein J.E."/>
            <person name="Zhong S."/>
            <person name="Hamelin R.C."/>
            <person name="Grigoriev I.V."/>
            <person name="Szabo L.J."/>
            <person name="Martin F."/>
        </authorList>
    </citation>
    <scope>NUCLEOTIDE SEQUENCE [LARGE SCALE GENOMIC DNA]</scope>
    <source>
        <strain evidence="2">CRL 75-36-700-3 / race SCCL</strain>
    </source>
</reference>
<evidence type="ECO:0000313" key="2">
    <source>
        <dbReference type="Proteomes" id="UP000008783"/>
    </source>
</evidence>
<dbReference type="EMBL" id="DS178299">
    <property type="protein sequence ID" value="EFP86228.1"/>
    <property type="molecule type" value="Genomic_DNA"/>
</dbReference>
<dbReference type="VEuPathDB" id="FungiDB:PGTG_12184"/>
<dbReference type="GeneID" id="10540239"/>
<keyword evidence="2" id="KW-1185">Reference proteome</keyword>
<name>E3KPJ3_PUCGT</name>
<evidence type="ECO:0000313" key="1">
    <source>
        <dbReference type="EMBL" id="EFP86228.1"/>
    </source>
</evidence>
<dbReference type="AlphaFoldDB" id="E3KPJ3"/>
<dbReference type="RefSeq" id="XP_003330647.1">
    <property type="nucleotide sequence ID" value="XM_003330599.1"/>
</dbReference>